<protein>
    <submittedName>
        <fullName evidence="1">Uncharacterized protein</fullName>
    </submittedName>
</protein>
<organism evidence="1">
    <name type="scientific">freshwater metagenome</name>
    <dbReference type="NCBI Taxonomy" id="449393"/>
    <lineage>
        <taxon>unclassified sequences</taxon>
        <taxon>metagenomes</taxon>
        <taxon>ecological metagenomes</taxon>
    </lineage>
</organism>
<dbReference type="AlphaFoldDB" id="A0A094QIY1"/>
<name>A0A094QIY1_9ZZZZ</name>
<proteinExistence type="predicted"/>
<dbReference type="EMBL" id="JNSK01000132">
    <property type="protein sequence ID" value="KGA14366.1"/>
    <property type="molecule type" value="Genomic_DNA"/>
</dbReference>
<sequence length="41" mass="4480">MVAQMPFYAEKISGIWPNKAGDSPDIQIFWAGTDKSPLLGV</sequence>
<accession>A0A094QIY1</accession>
<reference evidence="1" key="1">
    <citation type="submission" date="2014-05" db="EMBL/GenBank/DDBJ databases">
        <title>Key roles for freshwater Actinobacteria revealed by deep metagenomic sequencing.</title>
        <authorList>
            <person name="Ghai R."/>
            <person name="Mizuno C.M."/>
            <person name="Picazo A."/>
            <person name="Camacho A."/>
            <person name="Rodriguez-Valera F."/>
        </authorList>
    </citation>
    <scope>NUCLEOTIDE SEQUENCE</scope>
</reference>
<gene>
    <name evidence="1" type="ORF">GM50_20035</name>
</gene>
<comment type="caution">
    <text evidence="1">The sequence shown here is derived from an EMBL/GenBank/DDBJ whole genome shotgun (WGS) entry which is preliminary data.</text>
</comment>
<evidence type="ECO:0000313" key="1">
    <source>
        <dbReference type="EMBL" id="KGA14366.1"/>
    </source>
</evidence>